<feature type="transmembrane region" description="Helical" evidence="1">
    <location>
        <begin position="106"/>
        <end position="127"/>
    </location>
</feature>
<sequence length="289" mass="31105">MALGCVGWILLRFVQTGVLKQLWNSPHLGSLVGSIGIAIPIYAAGLCSAGLAWCCLQTAFLADRPRLRPLFSAYAVTQFAKYLPGNVGHYVGRHLLMRNLGMSHRALLLATFAEAGLLVLASLVWAADAIGVLAPWLPFSVTTGEVALVECVCIGTAFIALQWWRRRNSRVEAWIPLHAPSWMLPVLPLQLLLFGAMALSLMAPAQVLLQDAADVWLLPAAAAASWVAGFVVIGAPGGLGVREVVFLALLHGHMPEKDILLLAAVFRIVTFGGDIVFMFLGVILRSRPI</sequence>
<feature type="transmembrane region" description="Helical" evidence="1">
    <location>
        <begin position="32"/>
        <end position="56"/>
    </location>
</feature>
<feature type="transmembrane region" description="Helical" evidence="1">
    <location>
        <begin position="182"/>
        <end position="203"/>
    </location>
</feature>
<evidence type="ECO:0008006" key="4">
    <source>
        <dbReference type="Google" id="ProtNLM"/>
    </source>
</evidence>
<evidence type="ECO:0000313" key="3">
    <source>
        <dbReference type="Proteomes" id="UP000823790"/>
    </source>
</evidence>
<reference evidence="2 3" key="1">
    <citation type="submission" date="2021-04" db="EMBL/GenBank/DDBJ databases">
        <authorList>
            <person name="Huq M.A."/>
        </authorList>
    </citation>
    <scope>NUCLEOTIDE SEQUENCE [LARGE SCALE GENOMIC DNA]</scope>
    <source>
        <strain evidence="2 3">MAH-13</strain>
    </source>
</reference>
<feature type="transmembrane region" description="Helical" evidence="1">
    <location>
        <begin position="215"/>
        <end position="239"/>
    </location>
</feature>
<keyword evidence="1" id="KW-0812">Transmembrane</keyword>
<name>A0ABS4DR10_9GAMM</name>
<keyword evidence="1" id="KW-0472">Membrane</keyword>
<evidence type="ECO:0000256" key="1">
    <source>
        <dbReference type="SAM" id="Phobius"/>
    </source>
</evidence>
<feature type="transmembrane region" description="Helical" evidence="1">
    <location>
        <begin position="259"/>
        <end position="284"/>
    </location>
</feature>
<feature type="transmembrane region" description="Helical" evidence="1">
    <location>
        <begin position="139"/>
        <end position="161"/>
    </location>
</feature>
<evidence type="ECO:0000313" key="2">
    <source>
        <dbReference type="EMBL" id="MBP1475471.1"/>
    </source>
</evidence>
<dbReference type="Proteomes" id="UP000823790">
    <property type="component" value="Unassembled WGS sequence"/>
</dbReference>
<keyword evidence="3" id="KW-1185">Reference proteome</keyword>
<keyword evidence="1" id="KW-1133">Transmembrane helix</keyword>
<organism evidence="2 3">
    <name type="scientific">Frateuria flava</name>
    <dbReference type="NCBI Taxonomy" id="2821489"/>
    <lineage>
        <taxon>Bacteria</taxon>
        <taxon>Pseudomonadati</taxon>
        <taxon>Pseudomonadota</taxon>
        <taxon>Gammaproteobacteria</taxon>
        <taxon>Lysobacterales</taxon>
        <taxon>Rhodanobacteraceae</taxon>
        <taxon>Frateuria</taxon>
    </lineage>
</organism>
<comment type="caution">
    <text evidence="2">The sequence shown here is derived from an EMBL/GenBank/DDBJ whole genome shotgun (WGS) entry which is preliminary data.</text>
</comment>
<dbReference type="RefSeq" id="WP_209622240.1">
    <property type="nucleotide sequence ID" value="NZ_JAGJRS010000031.1"/>
</dbReference>
<dbReference type="EMBL" id="JAGJRS010000031">
    <property type="protein sequence ID" value="MBP1475471.1"/>
    <property type="molecule type" value="Genomic_DNA"/>
</dbReference>
<proteinExistence type="predicted"/>
<protein>
    <recommendedName>
        <fullName evidence="4">Lysylphosphatidylglycerol synthetase</fullName>
    </recommendedName>
</protein>
<accession>A0ABS4DR10</accession>
<gene>
    <name evidence="2" type="ORF">J7I44_14245</name>
</gene>